<feature type="region of interest" description="Disordered" evidence="2">
    <location>
        <begin position="294"/>
        <end position="328"/>
    </location>
</feature>
<dbReference type="GO" id="GO:0016251">
    <property type="term" value="F:RNA polymerase II general transcription initiation factor activity"/>
    <property type="evidence" value="ECO:0007669"/>
    <property type="project" value="InterPro"/>
</dbReference>
<dbReference type="CDD" id="cd00167">
    <property type="entry name" value="SANT"/>
    <property type="match status" value="1"/>
</dbReference>
<dbReference type="PANTHER" id="PTHR15132:SF1">
    <property type="entry name" value="SNRNA-ACTIVATING PROTEIN COMPLEX SUBUNIT 2"/>
    <property type="match status" value="1"/>
</dbReference>
<evidence type="ECO:0000256" key="2">
    <source>
        <dbReference type="SAM" id="MobiDB-lite"/>
    </source>
</evidence>
<comment type="caution">
    <text evidence="4">The sequence shown here is derived from an EMBL/GenBank/DDBJ whole genome shotgun (WGS) entry which is preliminary data.</text>
</comment>
<dbReference type="Pfam" id="PF00249">
    <property type="entry name" value="Myb_DNA-binding"/>
    <property type="match status" value="1"/>
</dbReference>
<dbReference type="PANTHER" id="PTHR15132">
    <property type="entry name" value="SNRNA-ACTIVATING PROTEIN COMPLEX SUBUNIT 2"/>
    <property type="match status" value="1"/>
</dbReference>
<evidence type="ECO:0000259" key="3">
    <source>
        <dbReference type="Pfam" id="PF00249"/>
    </source>
</evidence>
<dbReference type="GO" id="GO:0016604">
    <property type="term" value="C:nuclear body"/>
    <property type="evidence" value="ECO:0007669"/>
    <property type="project" value="TreeGrafter"/>
</dbReference>
<keyword evidence="5" id="KW-1185">Reference proteome</keyword>
<feature type="region of interest" description="Disordered" evidence="2">
    <location>
        <begin position="1"/>
        <end position="27"/>
    </location>
</feature>
<dbReference type="Gene3D" id="1.10.10.60">
    <property type="entry name" value="Homeodomain-like"/>
    <property type="match status" value="1"/>
</dbReference>
<evidence type="ECO:0000313" key="4">
    <source>
        <dbReference type="EMBL" id="KAK8778771.1"/>
    </source>
</evidence>
<dbReference type="AlphaFoldDB" id="A0AAQ4EVM9"/>
<gene>
    <name evidence="4" type="ORF">V5799_019884</name>
</gene>
<dbReference type="GO" id="GO:0009301">
    <property type="term" value="P:snRNA transcription"/>
    <property type="evidence" value="ECO:0007669"/>
    <property type="project" value="InterPro"/>
</dbReference>
<feature type="domain" description="Myb-like" evidence="3">
    <location>
        <begin position="50"/>
        <end position="88"/>
    </location>
</feature>
<evidence type="ECO:0000256" key="1">
    <source>
        <dbReference type="ARBA" id="ARBA00004123"/>
    </source>
</evidence>
<dbReference type="EMBL" id="JARKHS020010437">
    <property type="protein sequence ID" value="KAK8778771.1"/>
    <property type="molecule type" value="Genomic_DNA"/>
</dbReference>
<dbReference type="Proteomes" id="UP001321473">
    <property type="component" value="Unassembled WGS sequence"/>
</dbReference>
<feature type="compositionally biased region" description="Polar residues" evidence="2">
    <location>
        <begin position="318"/>
        <end position="328"/>
    </location>
</feature>
<organism evidence="4 5">
    <name type="scientific">Amblyomma americanum</name>
    <name type="common">Lone star tick</name>
    <dbReference type="NCBI Taxonomy" id="6943"/>
    <lineage>
        <taxon>Eukaryota</taxon>
        <taxon>Metazoa</taxon>
        <taxon>Ecdysozoa</taxon>
        <taxon>Arthropoda</taxon>
        <taxon>Chelicerata</taxon>
        <taxon>Arachnida</taxon>
        <taxon>Acari</taxon>
        <taxon>Parasitiformes</taxon>
        <taxon>Ixodida</taxon>
        <taxon>Ixodoidea</taxon>
        <taxon>Ixodidae</taxon>
        <taxon>Amblyomminae</taxon>
        <taxon>Amblyomma</taxon>
    </lineage>
</organism>
<proteinExistence type="predicted"/>
<evidence type="ECO:0000313" key="5">
    <source>
        <dbReference type="Proteomes" id="UP001321473"/>
    </source>
</evidence>
<dbReference type="InterPro" id="IPR001005">
    <property type="entry name" value="SANT/Myb"/>
</dbReference>
<dbReference type="InterPro" id="IPR021281">
    <property type="entry name" value="SNAPC2"/>
</dbReference>
<dbReference type="SUPFAM" id="SSF46689">
    <property type="entry name" value="Homeodomain-like"/>
    <property type="match status" value="1"/>
</dbReference>
<dbReference type="InterPro" id="IPR009057">
    <property type="entry name" value="Homeodomain-like_sf"/>
</dbReference>
<comment type="subcellular location">
    <subcellularLocation>
        <location evidence="1">Nucleus</location>
    </subcellularLocation>
</comment>
<name>A0AAQ4EVM9_AMBAM</name>
<sequence>MPPSEPTAKKAKASRAPRRSLVPRLRSSRGRNLKLPVRFKSEGLKDDYTNWTVNERKQLLDALKEHGSSDLEKLAQAVPTRSATAINYFLMERRRKKDRIVVEGATGRRTTQALRILRRALDVNRRRFDRSQALVQVVASCQRQPFLEPTEGDGAQVPKFEDIYQMLRDVMENKVPAALGPCEQFVVRRLLGTLATLVDTLDLNEEREVLKKQLAEAATRHAMPTMDAGDGCGDADAERPRLELGEKPTMNFPSMSQRMKNLKSAWNPLQLPPEIIQKPWPVINELMAANIFRSDRTTSQGKSAPPTAAQGGSRREPQSLNTFSAWKH</sequence>
<protein>
    <recommendedName>
        <fullName evidence="3">Myb-like domain-containing protein</fullName>
    </recommendedName>
</protein>
<feature type="compositionally biased region" description="Basic residues" evidence="2">
    <location>
        <begin position="9"/>
        <end position="18"/>
    </location>
</feature>
<reference evidence="4 5" key="1">
    <citation type="journal article" date="2023" name="Arcadia Sci">
        <title>De novo assembly of a long-read Amblyomma americanum tick genome.</title>
        <authorList>
            <person name="Chou S."/>
            <person name="Poskanzer K.E."/>
            <person name="Rollins M."/>
            <person name="Thuy-Boun P.S."/>
        </authorList>
    </citation>
    <scope>NUCLEOTIDE SEQUENCE [LARGE SCALE GENOMIC DNA]</scope>
    <source>
        <strain evidence="4">F_SG_1</strain>
        <tissue evidence="4">Salivary glands</tissue>
    </source>
</reference>
<accession>A0AAQ4EVM9</accession>